<feature type="domain" description="BD-FAE-like" evidence="2">
    <location>
        <begin position="29"/>
        <end position="215"/>
    </location>
</feature>
<reference evidence="3" key="2">
    <citation type="submission" date="2021-04" db="EMBL/GenBank/DDBJ databases">
        <authorList>
            <person name="Gilroy R."/>
        </authorList>
    </citation>
    <scope>NUCLEOTIDE SEQUENCE</scope>
    <source>
        <strain evidence="3">ChiBcec1-1093</strain>
    </source>
</reference>
<gene>
    <name evidence="3" type="ORF">IAA17_02640</name>
</gene>
<evidence type="ECO:0000259" key="2">
    <source>
        <dbReference type="Pfam" id="PF20434"/>
    </source>
</evidence>
<dbReference type="InterPro" id="IPR049492">
    <property type="entry name" value="BD-FAE-like_dom"/>
</dbReference>
<organism evidence="3 4">
    <name type="scientific">Candidatus Lachnoclostridium stercorigallinarum</name>
    <dbReference type="NCBI Taxonomy" id="2838634"/>
    <lineage>
        <taxon>Bacteria</taxon>
        <taxon>Bacillati</taxon>
        <taxon>Bacillota</taxon>
        <taxon>Clostridia</taxon>
        <taxon>Lachnospirales</taxon>
        <taxon>Lachnospiraceae</taxon>
    </lineage>
</organism>
<reference evidence="3" key="1">
    <citation type="journal article" date="2021" name="PeerJ">
        <title>Extensive microbial diversity within the chicken gut microbiome revealed by metagenomics and culture.</title>
        <authorList>
            <person name="Gilroy R."/>
            <person name="Ravi A."/>
            <person name="Getino M."/>
            <person name="Pursley I."/>
            <person name="Horton D.L."/>
            <person name="Alikhan N.F."/>
            <person name="Baker D."/>
            <person name="Gharbi K."/>
            <person name="Hall N."/>
            <person name="Watson M."/>
            <person name="Adriaenssens E.M."/>
            <person name="Foster-Nyarko E."/>
            <person name="Jarju S."/>
            <person name="Secka A."/>
            <person name="Antonio M."/>
            <person name="Oren A."/>
            <person name="Chaudhuri R.R."/>
            <person name="La Ragione R."/>
            <person name="Hildebrand F."/>
            <person name="Pallen M.J."/>
        </authorList>
    </citation>
    <scope>NUCLEOTIDE SEQUENCE</scope>
    <source>
        <strain evidence="3">ChiBcec1-1093</strain>
    </source>
</reference>
<dbReference type="Pfam" id="PF20434">
    <property type="entry name" value="BD-FAE"/>
    <property type="match status" value="1"/>
</dbReference>
<dbReference type="SUPFAM" id="SSF53474">
    <property type="entry name" value="alpha/beta-Hydrolases"/>
    <property type="match status" value="1"/>
</dbReference>
<evidence type="ECO:0000256" key="1">
    <source>
        <dbReference type="ARBA" id="ARBA00022801"/>
    </source>
</evidence>
<keyword evidence="1 3" id="KW-0378">Hydrolase</keyword>
<evidence type="ECO:0000313" key="4">
    <source>
        <dbReference type="Proteomes" id="UP000824101"/>
    </source>
</evidence>
<dbReference type="Gene3D" id="3.40.50.1820">
    <property type="entry name" value="alpha/beta hydrolase"/>
    <property type="match status" value="1"/>
</dbReference>
<sequence length="288" mass="31626">MRQFSVSVGKDGQGLLTCYLRDTMEFEKSRLRPAVIICPGGAYRECAGREGEPYALRFLAMGYQAFVLAYSVAPARFPRSLLELAEAVALVRERAPLWQIDPERIFVCGSSAGGHLAGCLGVHWDKAFVQEGSGRRGEEIRPDGLILCYPVISAEEYAHEGSVKNLLGERWEDPGLRDLISLEKQAGRQVPPVFLWHTGEDRTVAAENSLLFAGALRRAGVSVEIHLFSGGRHAMALADEDTALDPDGEYADPGAAKWTELAGLWVKRQFRAKSVTVPGTVDFPPFSY</sequence>
<dbReference type="PANTHER" id="PTHR48081:SF6">
    <property type="entry name" value="PEPTIDASE S9 PROLYL OLIGOPEPTIDASE CATALYTIC DOMAIN-CONTAINING PROTEIN"/>
    <property type="match status" value="1"/>
</dbReference>
<dbReference type="InterPro" id="IPR050300">
    <property type="entry name" value="GDXG_lipolytic_enzyme"/>
</dbReference>
<name>A0A9D2GGX3_9FIRM</name>
<dbReference type="PANTHER" id="PTHR48081">
    <property type="entry name" value="AB HYDROLASE SUPERFAMILY PROTEIN C4A8.06C"/>
    <property type="match status" value="1"/>
</dbReference>
<accession>A0A9D2GGX3</accession>
<dbReference type="AlphaFoldDB" id="A0A9D2GGX3"/>
<dbReference type="GO" id="GO:0016787">
    <property type="term" value="F:hydrolase activity"/>
    <property type="evidence" value="ECO:0007669"/>
    <property type="project" value="UniProtKB-KW"/>
</dbReference>
<proteinExistence type="predicted"/>
<dbReference type="InterPro" id="IPR029058">
    <property type="entry name" value="AB_hydrolase_fold"/>
</dbReference>
<dbReference type="EMBL" id="DXBC01000042">
    <property type="protein sequence ID" value="HIZ78670.1"/>
    <property type="molecule type" value="Genomic_DNA"/>
</dbReference>
<evidence type="ECO:0000313" key="3">
    <source>
        <dbReference type="EMBL" id="HIZ78670.1"/>
    </source>
</evidence>
<protein>
    <submittedName>
        <fullName evidence="3">Alpha/beta hydrolase</fullName>
    </submittedName>
</protein>
<dbReference type="Proteomes" id="UP000824101">
    <property type="component" value="Unassembled WGS sequence"/>
</dbReference>
<comment type="caution">
    <text evidence="3">The sequence shown here is derived from an EMBL/GenBank/DDBJ whole genome shotgun (WGS) entry which is preliminary data.</text>
</comment>